<comment type="caution">
    <text evidence="1">The sequence shown here is derived from an EMBL/GenBank/DDBJ whole genome shotgun (WGS) entry which is preliminary data.</text>
</comment>
<gene>
    <name evidence="1" type="ORF">AK812_SmicGene25724</name>
</gene>
<sequence length="132" mass="15205">MPNIYVMKKWLNLYTRSWANSGARHFNFANYEQQVQGEGQHLAMEYKKFVEELNEKARENLRFRTESSKSQSAIVIMKERIDMLKEEECAAQEEANGRVLAMESGARALQSRLSKEDDDGGTERLIAELVEG</sequence>
<dbReference type="OrthoDB" id="417183at2759"/>
<dbReference type="Proteomes" id="UP000186817">
    <property type="component" value="Unassembled WGS sequence"/>
</dbReference>
<reference evidence="1 2" key="1">
    <citation type="submission" date="2016-02" db="EMBL/GenBank/DDBJ databases">
        <title>Genome analysis of coral dinoflagellate symbionts highlights evolutionary adaptations to a symbiotic lifestyle.</title>
        <authorList>
            <person name="Aranda M."/>
            <person name="Li Y."/>
            <person name="Liew Y.J."/>
            <person name="Baumgarten S."/>
            <person name="Simakov O."/>
            <person name="Wilson M."/>
            <person name="Piel J."/>
            <person name="Ashoor H."/>
            <person name="Bougouffa S."/>
            <person name="Bajic V.B."/>
            <person name="Ryu T."/>
            <person name="Ravasi T."/>
            <person name="Bayer T."/>
            <person name="Micklem G."/>
            <person name="Kim H."/>
            <person name="Bhak J."/>
            <person name="Lajeunesse T.C."/>
            <person name="Voolstra C.R."/>
        </authorList>
    </citation>
    <scope>NUCLEOTIDE SEQUENCE [LARGE SCALE GENOMIC DNA]</scope>
    <source>
        <strain evidence="1 2">CCMP2467</strain>
    </source>
</reference>
<keyword evidence="2" id="KW-1185">Reference proteome</keyword>
<evidence type="ECO:0000313" key="1">
    <source>
        <dbReference type="EMBL" id="OLP92451.1"/>
    </source>
</evidence>
<accession>A0A1Q9DB98</accession>
<dbReference type="EMBL" id="LSRX01000621">
    <property type="protein sequence ID" value="OLP92451.1"/>
    <property type="molecule type" value="Genomic_DNA"/>
</dbReference>
<organism evidence="1 2">
    <name type="scientific">Symbiodinium microadriaticum</name>
    <name type="common">Dinoflagellate</name>
    <name type="synonym">Zooxanthella microadriatica</name>
    <dbReference type="NCBI Taxonomy" id="2951"/>
    <lineage>
        <taxon>Eukaryota</taxon>
        <taxon>Sar</taxon>
        <taxon>Alveolata</taxon>
        <taxon>Dinophyceae</taxon>
        <taxon>Suessiales</taxon>
        <taxon>Symbiodiniaceae</taxon>
        <taxon>Symbiodinium</taxon>
    </lineage>
</organism>
<proteinExistence type="predicted"/>
<dbReference type="AlphaFoldDB" id="A0A1Q9DB98"/>
<name>A0A1Q9DB98_SYMMI</name>
<evidence type="ECO:0000313" key="2">
    <source>
        <dbReference type="Proteomes" id="UP000186817"/>
    </source>
</evidence>
<protein>
    <submittedName>
        <fullName evidence="1">Uncharacterized protein</fullName>
    </submittedName>
</protein>